<dbReference type="SMART" id="SM00530">
    <property type="entry name" value="HTH_XRE"/>
    <property type="match status" value="1"/>
</dbReference>
<gene>
    <name evidence="2" type="ORF">Wenmar_01107</name>
</gene>
<dbReference type="OrthoDB" id="7579205at2"/>
<dbReference type="CDD" id="cd00093">
    <property type="entry name" value="HTH_XRE"/>
    <property type="match status" value="1"/>
</dbReference>
<keyword evidence="3" id="KW-1185">Reference proteome</keyword>
<dbReference type="Gene3D" id="1.10.260.40">
    <property type="entry name" value="lambda repressor-like DNA-binding domains"/>
    <property type="match status" value="1"/>
</dbReference>
<dbReference type="EMBL" id="AONG01000005">
    <property type="protein sequence ID" value="KIQ70729.1"/>
    <property type="molecule type" value="Genomic_DNA"/>
</dbReference>
<dbReference type="AlphaFoldDB" id="A0A0D0Q8M5"/>
<dbReference type="Pfam" id="PF01381">
    <property type="entry name" value="HTH_3"/>
    <property type="match status" value="1"/>
</dbReference>
<evidence type="ECO:0000259" key="1">
    <source>
        <dbReference type="PROSITE" id="PS50943"/>
    </source>
</evidence>
<organism evidence="2 3">
    <name type="scientific">Wenxinia marina DSM 24838</name>
    <dbReference type="NCBI Taxonomy" id="1123501"/>
    <lineage>
        <taxon>Bacteria</taxon>
        <taxon>Pseudomonadati</taxon>
        <taxon>Pseudomonadota</taxon>
        <taxon>Alphaproteobacteria</taxon>
        <taxon>Rhodobacterales</taxon>
        <taxon>Roseobacteraceae</taxon>
        <taxon>Wenxinia</taxon>
    </lineage>
</organism>
<proteinExistence type="predicted"/>
<dbReference type="PROSITE" id="PS50943">
    <property type="entry name" value="HTH_CROC1"/>
    <property type="match status" value="1"/>
</dbReference>
<dbReference type="SUPFAM" id="SSF47413">
    <property type="entry name" value="lambda repressor-like DNA-binding domains"/>
    <property type="match status" value="1"/>
</dbReference>
<comment type="caution">
    <text evidence="2">The sequence shown here is derived from an EMBL/GenBank/DDBJ whole genome shotgun (WGS) entry which is preliminary data.</text>
</comment>
<dbReference type="RefSeq" id="WP_040753775.1">
    <property type="nucleotide sequence ID" value="NZ_KB902288.1"/>
</dbReference>
<evidence type="ECO:0000313" key="3">
    <source>
        <dbReference type="Proteomes" id="UP000035100"/>
    </source>
</evidence>
<dbReference type="STRING" id="1123501.Wenmar_01107"/>
<dbReference type="InterPro" id="IPR010982">
    <property type="entry name" value="Lambda_DNA-bd_dom_sf"/>
</dbReference>
<name>A0A0D0Q8M5_9RHOB</name>
<sequence>MNRDSFSVELRDFRQGAGLTRKDLASILGVSDYTVRSWENGKSNPQSSTLWAVLDRLSGPRQRVSFRRVELEPLRRIIEDYARSMDLSPVESVHTKLLRIERTLSSTVLKAAQTDFRFEPDTGILRPIPFLSDLELFDSANKARVREILEDAADSAEEISERLEGSNLEQRYFRKAFISYHSQCKRREPNPRILERKGSLIRYVFSNENIDQALNSYLMKEISQFLTIHDELMRGLFGQILHETREIKADKVSEREIFDTPGRFKSAAQQLDGIASREEVNGAYSAGIDPQIVDLVSDIALEADELAAGVRSSNDPSTRQLRMARLKTTVFHGAILLGRLIYRVGGAALSHVGSVASIIGVIEIAHPGTVRAAYELLRAVVPDLPPIPPI</sequence>
<dbReference type="Proteomes" id="UP000035100">
    <property type="component" value="Unassembled WGS sequence"/>
</dbReference>
<dbReference type="GO" id="GO:0003677">
    <property type="term" value="F:DNA binding"/>
    <property type="evidence" value="ECO:0007669"/>
    <property type="project" value="InterPro"/>
</dbReference>
<dbReference type="InterPro" id="IPR001387">
    <property type="entry name" value="Cro/C1-type_HTH"/>
</dbReference>
<accession>A0A0D0Q8M5</accession>
<evidence type="ECO:0000313" key="2">
    <source>
        <dbReference type="EMBL" id="KIQ70729.1"/>
    </source>
</evidence>
<feature type="domain" description="HTH cro/C1-type" evidence="1">
    <location>
        <begin position="10"/>
        <end position="64"/>
    </location>
</feature>
<protein>
    <submittedName>
        <fullName evidence="2">Putative transcriptional regulator</fullName>
    </submittedName>
</protein>
<reference evidence="2 3" key="1">
    <citation type="submission" date="2013-01" db="EMBL/GenBank/DDBJ databases">
        <authorList>
            <person name="Fiebig A."/>
            <person name="Goeker M."/>
            <person name="Klenk H.-P.P."/>
        </authorList>
    </citation>
    <scope>NUCLEOTIDE SEQUENCE [LARGE SCALE GENOMIC DNA]</scope>
    <source>
        <strain evidence="2 3">DSM 24838</strain>
    </source>
</reference>